<feature type="compositionally biased region" description="Polar residues" evidence="2">
    <location>
        <begin position="1088"/>
        <end position="1100"/>
    </location>
</feature>
<feature type="compositionally biased region" description="Basic and acidic residues" evidence="2">
    <location>
        <begin position="523"/>
        <end position="538"/>
    </location>
</feature>
<feature type="compositionally biased region" description="Basic and acidic residues" evidence="2">
    <location>
        <begin position="822"/>
        <end position="832"/>
    </location>
</feature>
<feature type="compositionally biased region" description="Polar residues" evidence="2">
    <location>
        <begin position="1114"/>
        <end position="1124"/>
    </location>
</feature>
<dbReference type="OrthoDB" id="29853at2759"/>
<feature type="compositionally biased region" description="Basic and acidic residues" evidence="2">
    <location>
        <begin position="461"/>
        <end position="470"/>
    </location>
</feature>
<evidence type="ECO:0000313" key="4">
    <source>
        <dbReference type="Proteomes" id="UP000652761"/>
    </source>
</evidence>
<feature type="region of interest" description="Disordered" evidence="2">
    <location>
        <begin position="297"/>
        <end position="322"/>
    </location>
</feature>
<feature type="compositionally biased region" description="Polar residues" evidence="2">
    <location>
        <begin position="650"/>
        <end position="659"/>
    </location>
</feature>
<sequence length="1149" mass="125297">MAMDLVFVLPPPIQQVHAFGAFPRTCHGPLPRAPVNATSPPHYLGDPVCVGGGALACAAKPPTRSRLHLPVCGTKRPDLPGLGPTRRPLRGVVGGEAKPRALLPRTSHVASSPRPIFHPADLVDDAELGLYLPPVAQPERGLGPRLAAEMLSKSFKAGKCKTSLKLAVARIKLLKNKREVQVKQMRRDLAQLLETGQDQTARIRVEHVIREEKTMSAYELIELYCELIVARLAIIESQKSCPIDLKEAICSVIEKLSAKAPDIETKIKVLTAIAEGHNIKWEPKAFEEEVQKSSEDLLKGPSSFTNKIPMESSTVQFPPPSVEKHKSVTKHAEIDVDRSSFGSNSFSSPTLVDTASQPGRKAAARTYDKGETGHTYFREEVASSNRQKWTMEFKDATSAAQAAAESAERASMAARAAAELASRGNDPEYSNRSHGSSNYRSKHEGGNLTGSKFQGVSPTRDSVRSDHNIDEATYATQQRMQSSMESQRVQEHVAGDSKNVNEDSKTTRSHYGRNVSSASTRSSSEKEANAANWRHKEIVEDESSGEEFTERHPIRPVSSSSTLDELKSKFGVKDGSSSSLHSVSRLQPAEVSGMASRDDRSPQSNAVAYDVSDGASSGTEDEIIGFGDRGDTVSHSLHDKKNAGKYEHPQSLSRSSQKDMVTMDKLHQFSSSFTDANTESHSSDPRGHELNYGRLSGGLRNKGSIRPFYLKSAVIDESLPSETSTDDSSKKPSPKAETATFEDAGKSAHNRKPHFRSIEGSRSRSRSQNSSDSDGVEDLEQHPAPGSRPYHTATSPLSTTKLDGNLTIDNKEKASSTFFRPESNEISREKPRQRTSWRTSKESGRASIAAYVDEGIEKQSLSPVGYDTSPILSSQKLEGTKTSVPSTTRVSGVADIYGKKTSVRTSKGQISTAASFFDEENDEEVVSKPQDPVGNLGIRSGRRLSQRTKASKADQLSNSSVSSHDLETPDLESKSLESTSYISKTSSKPSIASVKPEKSRTSKFLPPDVSVEQHPARLSDTEVLVQKDRLSVHSVPETPFKPSASSVEPNKSRTSKFLPPNISTKQHSAKHSEDEVLAQKDGPEPSQRGLSYNNQSQSVPGQAGVPASNEIAKPSTSRENSLNDSHVHPKLPDYERLADYFKSLRSNRR</sequence>
<dbReference type="EMBL" id="NMUH01001188">
    <property type="protein sequence ID" value="MQL89903.1"/>
    <property type="molecule type" value="Genomic_DNA"/>
</dbReference>
<feature type="region of interest" description="Disordered" evidence="2">
    <location>
        <begin position="417"/>
        <end position="891"/>
    </location>
</feature>
<accession>A0A843VBG7</accession>
<dbReference type="InterPro" id="IPR005061">
    <property type="entry name" value="Ist1"/>
</dbReference>
<feature type="compositionally biased region" description="Basic and acidic residues" evidence="2">
    <location>
        <begin position="964"/>
        <end position="975"/>
    </location>
</feature>
<feature type="region of interest" description="Disordered" evidence="2">
    <location>
        <begin position="340"/>
        <end position="367"/>
    </location>
</feature>
<feature type="compositionally biased region" description="Polar residues" evidence="2">
    <location>
        <begin position="302"/>
        <end position="316"/>
    </location>
</feature>
<protein>
    <submittedName>
        <fullName evidence="3">Uncharacterized protein</fullName>
    </submittedName>
</protein>
<feature type="compositionally biased region" description="Basic and acidic residues" evidence="2">
    <location>
        <begin position="681"/>
        <end position="691"/>
    </location>
</feature>
<dbReference type="InterPro" id="IPR042277">
    <property type="entry name" value="IST1-like"/>
</dbReference>
<dbReference type="FunFam" id="1.20.1260.60:FF:000007">
    <property type="entry name" value="Regulator of Vps4 activity in the MVB pathway protein"/>
    <property type="match status" value="1"/>
</dbReference>
<dbReference type="GO" id="GO:0015031">
    <property type="term" value="P:protein transport"/>
    <property type="evidence" value="ECO:0007669"/>
    <property type="project" value="InterPro"/>
</dbReference>
<feature type="compositionally biased region" description="Basic and acidic residues" evidence="2">
    <location>
        <begin position="628"/>
        <end position="648"/>
    </location>
</feature>
<feature type="region of interest" description="Disordered" evidence="2">
    <location>
        <begin position="918"/>
        <end position="1136"/>
    </location>
</feature>
<reference evidence="3" key="1">
    <citation type="submission" date="2017-07" db="EMBL/GenBank/DDBJ databases">
        <title>Taro Niue Genome Assembly and Annotation.</title>
        <authorList>
            <person name="Atibalentja N."/>
            <person name="Keating K."/>
            <person name="Fields C.J."/>
        </authorList>
    </citation>
    <scope>NUCLEOTIDE SEQUENCE</scope>
    <source>
        <strain evidence="3">Niue_2</strain>
        <tissue evidence="3">Leaf</tissue>
    </source>
</reference>
<name>A0A843VBG7_COLES</name>
<keyword evidence="4" id="KW-1185">Reference proteome</keyword>
<proteinExistence type="inferred from homology"/>
<feature type="compositionally biased region" description="Polar residues" evidence="2">
    <location>
        <begin position="668"/>
        <end position="680"/>
    </location>
</feature>
<feature type="compositionally biased region" description="Basic and acidic residues" evidence="2">
    <location>
        <begin position="488"/>
        <end position="506"/>
    </location>
</feature>
<dbReference type="PANTHER" id="PTHR12161:SF13">
    <property type="entry name" value="REGULATOR OF VPS4 ACTIVITY IN THE MVB PATHWAY PROTEIN"/>
    <property type="match status" value="1"/>
</dbReference>
<gene>
    <name evidence="3" type="ORF">Taro_022477</name>
</gene>
<evidence type="ECO:0000313" key="3">
    <source>
        <dbReference type="EMBL" id="MQL89903.1"/>
    </source>
</evidence>
<dbReference type="Proteomes" id="UP000652761">
    <property type="component" value="Unassembled WGS sequence"/>
</dbReference>
<comment type="caution">
    <text evidence="3">The sequence shown here is derived from an EMBL/GenBank/DDBJ whole genome shotgun (WGS) entry which is preliminary data.</text>
</comment>
<dbReference type="Gene3D" id="1.20.1260.60">
    <property type="entry name" value="Vacuolar protein sorting-associated protein Ist1"/>
    <property type="match status" value="1"/>
</dbReference>
<feature type="compositionally biased region" description="Basic and acidic residues" evidence="2">
    <location>
        <begin position="1125"/>
        <end position="1136"/>
    </location>
</feature>
<feature type="compositionally biased region" description="Polar residues" evidence="2">
    <location>
        <begin position="449"/>
        <end position="460"/>
    </location>
</feature>
<dbReference type="AlphaFoldDB" id="A0A843VBG7"/>
<feature type="compositionally biased region" description="Polar residues" evidence="2">
    <location>
        <begin position="792"/>
        <end position="802"/>
    </location>
</feature>
<comment type="similarity">
    <text evidence="1">Belongs to the IST1 family.</text>
</comment>
<feature type="compositionally biased region" description="Polar residues" evidence="2">
    <location>
        <begin position="954"/>
        <end position="963"/>
    </location>
</feature>
<feature type="compositionally biased region" description="Polar residues" evidence="2">
    <location>
        <begin position="870"/>
        <end position="890"/>
    </location>
</feature>
<feature type="compositionally biased region" description="Basic and acidic residues" evidence="2">
    <location>
        <begin position="1014"/>
        <end position="1031"/>
    </location>
</feature>
<feature type="compositionally biased region" description="Basic residues" evidence="2">
    <location>
        <begin position="940"/>
        <end position="950"/>
    </location>
</feature>
<feature type="compositionally biased region" description="Basic and acidic residues" evidence="2">
    <location>
        <begin position="1070"/>
        <end position="1083"/>
    </location>
</feature>
<dbReference type="PANTHER" id="PTHR12161">
    <property type="entry name" value="IST1 FAMILY MEMBER"/>
    <property type="match status" value="1"/>
</dbReference>
<evidence type="ECO:0000256" key="2">
    <source>
        <dbReference type="SAM" id="MobiDB-lite"/>
    </source>
</evidence>
<organism evidence="3 4">
    <name type="scientific">Colocasia esculenta</name>
    <name type="common">Wild taro</name>
    <name type="synonym">Arum esculentum</name>
    <dbReference type="NCBI Taxonomy" id="4460"/>
    <lineage>
        <taxon>Eukaryota</taxon>
        <taxon>Viridiplantae</taxon>
        <taxon>Streptophyta</taxon>
        <taxon>Embryophyta</taxon>
        <taxon>Tracheophyta</taxon>
        <taxon>Spermatophyta</taxon>
        <taxon>Magnoliopsida</taxon>
        <taxon>Liliopsida</taxon>
        <taxon>Araceae</taxon>
        <taxon>Aroideae</taxon>
        <taxon>Colocasieae</taxon>
        <taxon>Colocasia</taxon>
    </lineage>
</organism>
<feature type="compositionally biased region" description="Low complexity" evidence="2">
    <location>
        <begin position="477"/>
        <end position="487"/>
    </location>
</feature>
<feature type="compositionally biased region" description="Polar residues" evidence="2">
    <location>
        <begin position="976"/>
        <end position="990"/>
    </location>
</feature>
<dbReference type="Pfam" id="PF03398">
    <property type="entry name" value="Ist1"/>
    <property type="match status" value="1"/>
</dbReference>
<evidence type="ECO:0000256" key="1">
    <source>
        <dbReference type="ARBA" id="ARBA00005536"/>
    </source>
</evidence>